<keyword evidence="1" id="KW-1133">Transmembrane helix</keyword>
<organism evidence="2 3">
    <name type="scientific">Plastoroseomonas hellenica</name>
    <dbReference type="NCBI Taxonomy" id="2687306"/>
    <lineage>
        <taxon>Bacteria</taxon>
        <taxon>Pseudomonadati</taxon>
        <taxon>Pseudomonadota</taxon>
        <taxon>Alphaproteobacteria</taxon>
        <taxon>Acetobacterales</taxon>
        <taxon>Acetobacteraceae</taxon>
        <taxon>Plastoroseomonas</taxon>
    </lineage>
</organism>
<evidence type="ECO:0000313" key="2">
    <source>
        <dbReference type="EMBL" id="MBR0664095.1"/>
    </source>
</evidence>
<evidence type="ECO:0000256" key="1">
    <source>
        <dbReference type="SAM" id="Phobius"/>
    </source>
</evidence>
<gene>
    <name evidence="2" type="ORF">GXW71_06965</name>
</gene>
<feature type="transmembrane region" description="Helical" evidence="1">
    <location>
        <begin position="27"/>
        <end position="46"/>
    </location>
</feature>
<dbReference type="Proteomes" id="UP001196870">
    <property type="component" value="Unassembled WGS sequence"/>
</dbReference>
<dbReference type="EMBL" id="JAAGBB010000006">
    <property type="protein sequence ID" value="MBR0664095.1"/>
    <property type="molecule type" value="Genomic_DNA"/>
</dbReference>
<reference evidence="3" key="1">
    <citation type="journal article" date="2021" name="Syst. Appl. Microbiol.">
        <title>Roseomonas hellenica sp. nov., isolated from roots of wild-growing Alkanna tinctoria.</title>
        <authorList>
            <person name="Rat A."/>
            <person name="Naranjo H.D."/>
            <person name="Lebbe L."/>
            <person name="Cnockaert M."/>
            <person name="Krigas N."/>
            <person name="Grigoriadou K."/>
            <person name="Maloupa E."/>
            <person name="Willems A."/>
        </authorList>
    </citation>
    <scope>NUCLEOTIDE SEQUENCE [LARGE SCALE GENOMIC DNA]</scope>
    <source>
        <strain evidence="3">LMG 31523</strain>
    </source>
</reference>
<sequence length="47" mass="5103">MTEPEPTPPPRSATAVRQGRTTGHVRWILGISLTLVIVAFVIAYLVS</sequence>
<keyword evidence="1" id="KW-0472">Membrane</keyword>
<evidence type="ECO:0000313" key="3">
    <source>
        <dbReference type="Proteomes" id="UP001196870"/>
    </source>
</evidence>
<keyword evidence="3" id="KW-1185">Reference proteome</keyword>
<dbReference type="RefSeq" id="WP_211851687.1">
    <property type="nucleotide sequence ID" value="NZ_JAAGBB010000006.1"/>
</dbReference>
<keyword evidence="1" id="KW-0812">Transmembrane</keyword>
<name>A0ABS5EVV6_9PROT</name>
<proteinExistence type="predicted"/>
<protein>
    <submittedName>
        <fullName evidence="2">Uncharacterized protein</fullName>
    </submittedName>
</protein>
<comment type="caution">
    <text evidence="2">The sequence shown here is derived from an EMBL/GenBank/DDBJ whole genome shotgun (WGS) entry which is preliminary data.</text>
</comment>
<accession>A0ABS5EVV6</accession>